<proteinExistence type="predicted"/>
<feature type="domain" description="DUF6966" evidence="1">
    <location>
        <begin position="26"/>
        <end position="67"/>
    </location>
</feature>
<dbReference type="HOGENOM" id="CLU_1871807_0_0_11"/>
<evidence type="ECO:0000259" key="1">
    <source>
        <dbReference type="Pfam" id="PF22294"/>
    </source>
</evidence>
<reference evidence="2 3" key="1">
    <citation type="submission" date="2013-08" db="EMBL/GenBank/DDBJ databases">
        <authorList>
            <person name="Weinstock G."/>
            <person name="Sodergren E."/>
            <person name="Wylie T."/>
            <person name="Fulton L."/>
            <person name="Fulton R."/>
            <person name="Fronick C."/>
            <person name="O'Laughlin M."/>
            <person name="Godfrey J."/>
            <person name="Miner T."/>
            <person name="Herter B."/>
            <person name="Appelbaum E."/>
            <person name="Cordes M."/>
            <person name="Lek S."/>
            <person name="Wollam A."/>
            <person name="Pepin K.H."/>
            <person name="Palsikar V.B."/>
            <person name="Mitreva M."/>
            <person name="Wilson R.K."/>
        </authorList>
    </citation>
    <scope>NUCLEOTIDE SEQUENCE [LARGE SCALE GENOMIC DNA]</scope>
    <source>
        <strain evidence="2 3">F0580</strain>
    </source>
</reference>
<name>U1SIB0_9BIFI</name>
<evidence type="ECO:0000313" key="2">
    <source>
        <dbReference type="EMBL" id="ERH30367.1"/>
    </source>
</evidence>
<dbReference type="Pfam" id="PF22294">
    <property type="entry name" value="DUF6966"/>
    <property type="match status" value="1"/>
</dbReference>
<keyword evidence="3" id="KW-1185">Reference proteome</keyword>
<evidence type="ECO:0000313" key="3">
    <source>
        <dbReference type="Proteomes" id="UP000016519"/>
    </source>
</evidence>
<sequence length="139" mass="16500">MDYYLQALQTMHYILNSQNDPNAWFENWVKWISKDITDWEFRQNTDHHIRAYGGMGSFNDLPQIRGGNGNYSIIFDLLRSFCYRFAHLYGKVNKPLDELEEEILHDICNADYQPYKVVNEQVTDYLRAGTLLKNIDVIR</sequence>
<dbReference type="InterPro" id="IPR054239">
    <property type="entry name" value="DUF6966"/>
</dbReference>
<dbReference type="PATRIC" id="fig|1321816.3.peg.998"/>
<gene>
    <name evidence="2" type="ORF">HMPREF9244_01129</name>
</gene>
<comment type="caution">
    <text evidence="2">The sequence shown here is derived from an EMBL/GenBank/DDBJ whole genome shotgun (WGS) entry which is preliminary data.</text>
</comment>
<accession>U1SIB0</accession>
<dbReference type="EMBL" id="AWSI01000034">
    <property type="protein sequence ID" value="ERH30367.1"/>
    <property type="molecule type" value="Genomic_DNA"/>
</dbReference>
<dbReference type="RefSeq" id="WP_021618255.1">
    <property type="nucleotide sequence ID" value="NZ_KE952645.1"/>
</dbReference>
<organism evidence="2 3">
    <name type="scientific">Alloscardovia omnicolens F0580</name>
    <dbReference type="NCBI Taxonomy" id="1321816"/>
    <lineage>
        <taxon>Bacteria</taxon>
        <taxon>Bacillati</taxon>
        <taxon>Actinomycetota</taxon>
        <taxon>Actinomycetes</taxon>
        <taxon>Bifidobacteriales</taxon>
        <taxon>Bifidobacteriaceae</taxon>
        <taxon>Alloscardovia</taxon>
    </lineage>
</organism>
<protein>
    <recommendedName>
        <fullName evidence="1">DUF6966 domain-containing protein</fullName>
    </recommendedName>
</protein>
<dbReference type="Proteomes" id="UP000016519">
    <property type="component" value="Unassembled WGS sequence"/>
</dbReference>
<dbReference type="AlphaFoldDB" id="U1SIB0"/>